<dbReference type="PANTHER" id="PTHR19303:SF73">
    <property type="entry name" value="PROTEIN PDC2"/>
    <property type="match status" value="1"/>
</dbReference>
<dbReference type="OrthoDB" id="125347at2759"/>
<dbReference type="InterPro" id="IPR004875">
    <property type="entry name" value="DDE_SF_endonuclease_dom"/>
</dbReference>
<dbReference type="GO" id="GO:0003677">
    <property type="term" value="F:DNA binding"/>
    <property type="evidence" value="ECO:0007669"/>
    <property type="project" value="TreeGrafter"/>
</dbReference>
<dbReference type="Pfam" id="PF03184">
    <property type="entry name" value="DDE_1"/>
    <property type="match status" value="1"/>
</dbReference>
<dbReference type="Gene3D" id="3.30.420.10">
    <property type="entry name" value="Ribonuclease H-like superfamily/Ribonuclease H"/>
    <property type="match status" value="1"/>
</dbReference>
<evidence type="ECO:0000313" key="2">
    <source>
        <dbReference type="EMBL" id="GBP27831.1"/>
    </source>
</evidence>
<evidence type="ECO:0000313" key="3">
    <source>
        <dbReference type="Proteomes" id="UP000299102"/>
    </source>
</evidence>
<dbReference type="PANTHER" id="PTHR19303">
    <property type="entry name" value="TRANSPOSON"/>
    <property type="match status" value="1"/>
</dbReference>
<proteinExistence type="predicted"/>
<dbReference type="GO" id="GO:0005634">
    <property type="term" value="C:nucleus"/>
    <property type="evidence" value="ECO:0007669"/>
    <property type="project" value="TreeGrafter"/>
</dbReference>
<reference evidence="2 3" key="1">
    <citation type="journal article" date="2019" name="Commun. Biol.">
        <title>The bagworm genome reveals a unique fibroin gene that provides high tensile strength.</title>
        <authorList>
            <person name="Kono N."/>
            <person name="Nakamura H."/>
            <person name="Ohtoshi R."/>
            <person name="Tomita M."/>
            <person name="Numata K."/>
            <person name="Arakawa K."/>
        </authorList>
    </citation>
    <scope>NUCLEOTIDE SEQUENCE [LARGE SCALE GENOMIC DNA]</scope>
</reference>
<dbReference type="EMBL" id="BGZK01000199">
    <property type="protein sequence ID" value="GBP27831.1"/>
    <property type="molecule type" value="Genomic_DNA"/>
</dbReference>
<evidence type="ECO:0000259" key="1">
    <source>
        <dbReference type="Pfam" id="PF03184"/>
    </source>
</evidence>
<protein>
    <submittedName>
        <fullName evidence="2">Tigger transposable element-derived protein 4</fullName>
    </submittedName>
</protein>
<organism evidence="2 3">
    <name type="scientific">Eumeta variegata</name>
    <name type="common">Bagworm moth</name>
    <name type="synonym">Eumeta japonica</name>
    <dbReference type="NCBI Taxonomy" id="151549"/>
    <lineage>
        <taxon>Eukaryota</taxon>
        <taxon>Metazoa</taxon>
        <taxon>Ecdysozoa</taxon>
        <taxon>Arthropoda</taxon>
        <taxon>Hexapoda</taxon>
        <taxon>Insecta</taxon>
        <taxon>Pterygota</taxon>
        <taxon>Neoptera</taxon>
        <taxon>Endopterygota</taxon>
        <taxon>Lepidoptera</taxon>
        <taxon>Glossata</taxon>
        <taxon>Ditrysia</taxon>
        <taxon>Tineoidea</taxon>
        <taxon>Psychidae</taxon>
        <taxon>Oiketicinae</taxon>
        <taxon>Eumeta</taxon>
    </lineage>
</organism>
<feature type="domain" description="DDE-1" evidence="1">
    <location>
        <begin position="29"/>
        <end position="193"/>
    </location>
</feature>
<name>A0A4C1UN18_EUMVA</name>
<sequence>MRQDYFFKLTPDRTLKFKGEKCAGGKLSKDRITVLVASNMAGEKRKLLVIGKAKKPRCFKNVKTLPVDYEANKKAWMTSEIFEKVVRKWDSQLRGNKKKIILFIDNCPAHPQIQNLTNIKLAFLPPNTTSVIQPIDQGIIKTLKSRYRKLLVEKMVNDIEKSTTPFAVNLLDAIEMKTTAWPRVTPDTIKKCFSHAGFGKFSTFNTTDEDSDDELDNLPLARLSSAEATVTDWETYVNIDNLDNEIIESVLQTQEKEDEEEEEDCNLCEIPTTKDALCALTTLKHYCLFGEGQNNLDVEAIVKMKYTLQRAQKTKLKQCTITRFFNNTRV</sequence>
<dbReference type="InterPro" id="IPR050863">
    <property type="entry name" value="CenT-Element_Derived"/>
</dbReference>
<keyword evidence="3" id="KW-1185">Reference proteome</keyword>
<gene>
    <name evidence="2" type="primary">Tigd4</name>
    <name evidence="2" type="ORF">EVAR_94235_1</name>
</gene>
<dbReference type="AlphaFoldDB" id="A0A4C1UN18"/>
<dbReference type="InterPro" id="IPR036397">
    <property type="entry name" value="RNaseH_sf"/>
</dbReference>
<accession>A0A4C1UN18</accession>
<dbReference type="Proteomes" id="UP000299102">
    <property type="component" value="Unassembled WGS sequence"/>
</dbReference>
<dbReference type="STRING" id="151549.A0A4C1UN18"/>
<comment type="caution">
    <text evidence="2">The sequence shown here is derived from an EMBL/GenBank/DDBJ whole genome shotgun (WGS) entry which is preliminary data.</text>
</comment>